<name>A0A6S6QZ54_9HYPH</name>
<feature type="domain" description="ChrR-like cupin" evidence="1">
    <location>
        <begin position="21"/>
        <end position="105"/>
    </location>
</feature>
<proteinExistence type="predicted"/>
<dbReference type="InterPro" id="IPR014710">
    <property type="entry name" value="RmlC-like_jellyroll"/>
</dbReference>
<evidence type="ECO:0000313" key="3">
    <source>
        <dbReference type="Proteomes" id="UP000515317"/>
    </source>
</evidence>
<protein>
    <recommendedName>
        <fullName evidence="1">ChrR-like cupin domain-containing protein</fullName>
    </recommendedName>
</protein>
<dbReference type="InterPro" id="IPR011051">
    <property type="entry name" value="RmlC_Cupin_sf"/>
</dbReference>
<evidence type="ECO:0000259" key="1">
    <source>
        <dbReference type="Pfam" id="PF12973"/>
    </source>
</evidence>
<gene>
    <name evidence="2" type="ORF">IZ6_30460</name>
</gene>
<dbReference type="KEGG" id="tso:IZ6_30460"/>
<evidence type="ECO:0000313" key="2">
    <source>
        <dbReference type="EMBL" id="BCJ92311.1"/>
    </source>
</evidence>
<dbReference type="RefSeq" id="WP_222875890.1">
    <property type="nucleotide sequence ID" value="NZ_AP023361.1"/>
</dbReference>
<dbReference type="SUPFAM" id="SSF51182">
    <property type="entry name" value="RmlC-like cupins"/>
    <property type="match status" value="1"/>
</dbReference>
<dbReference type="EMBL" id="AP023361">
    <property type="protein sequence ID" value="BCJ92311.1"/>
    <property type="molecule type" value="Genomic_DNA"/>
</dbReference>
<reference evidence="2 3" key="1">
    <citation type="submission" date="2020-08" db="EMBL/GenBank/DDBJ databases">
        <title>Genome sequence of Rhizobiales bacterium strain IZ6.</title>
        <authorList>
            <person name="Nakai R."/>
            <person name="Naganuma T."/>
        </authorList>
    </citation>
    <scope>NUCLEOTIDE SEQUENCE [LARGE SCALE GENOMIC DNA]</scope>
    <source>
        <strain evidence="2 3">IZ6</strain>
    </source>
</reference>
<dbReference type="AlphaFoldDB" id="A0A6S6QZ54"/>
<dbReference type="Pfam" id="PF12973">
    <property type="entry name" value="Cupin_7"/>
    <property type="match status" value="1"/>
</dbReference>
<dbReference type="InterPro" id="IPR025979">
    <property type="entry name" value="ChrR-like_cupin_dom"/>
</dbReference>
<dbReference type="Proteomes" id="UP000515317">
    <property type="component" value="Chromosome"/>
</dbReference>
<accession>A0A6S6QZ54</accession>
<dbReference type="Gene3D" id="2.60.120.10">
    <property type="entry name" value="Jelly Rolls"/>
    <property type="match status" value="1"/>
</dbReference>
<sequence>MHSVLETPLIRELATGGWKCLDFGPFREGVTMHRLYGGDDGPSAAVLKYEPGARVPLHEHTGFEHVLVLDGSQSDDAGHYSVGTFTVNPPGTTHRVWSDEGCVVLLIWERPVRILEDA</sequence>
<organism evidence="2 3">
    <name type="scientific">Terrihabitans soli</name>
    <dbReference type="NCBI Taxonomy" id="708113"/>
    <lineage>
        <taxon>Bacteria</taxon>
        <taxon>Pseudomonadati</taxon>
        <taxon>Pseudomonadota</taxon>
        <taxon>Alphaproteobacteria</taxon>
        <taxon>Hyphomicrobiales</taxon>
        <taxon>Terrihabitans</taxon>
    </lineage>
</organism>
<keyword evidence="3" id="KW-1185">Reference proteome</keyword>